<dbReference type="EMBL" id="SPUK01000071">
    <property type="protein sequence ID" value="TQV89908.1"/>
    <property type="molecule type" value="Genomic_DNA"/>
</dbReference>
<evidence type="ECO:0000313" key="2">
    <source>
        <dbReference type="Proteomes" id="UP000315783"/>
    </source>
</evidence>
<protein>
    <recommendedName>
        <fullName evidence="3">F-box domain-containing protein</fullName>
    </recommendedName>
</protein>
<proteinExistence type="predicted"/>
<name>A0A545UKB7_9HYPO</name>
<reference evidence="1 2" key="1">
    <citation type="journal article" date="2019" name="Appl. Microbiol. Biotechnol.">
        <title>Genome sequence of Isaria javanica and comparative genome analysis insights into family S53 peptidase evolution in fungal entomopathogens.</title>
        <authorList>
            <person name="Lin R."/>
            <person name="Zhang X."/>
            <person name="Xin B."/>
            <person name="Zou M."/>
            <person name="Gao Y."/>
            <person name="Qin F."/>
            <person name="Hu Q."/>
            <person name="Xie B."/>
            <person name="Cheng X."/>
        </authorList>
    </citation>
    <scope>NUCLEOTIDE SEQUENCE [LARGE SCALE GENOMIC DNA]</scope>
    <source>
        <strain evidence="1 2">IJ1G</strain>
    </source>
</reference>
<comment type="caution">
    <text evidence="1">The sequence shown here is derived from an EMBL/GenBank/DDBJ whole genome shotgun (WGS) entry which is preliminary data.</text>
</comment>
<dbReference type="AlphaFoldDB" id="A0A545UKB7"/>
<dbReference type="Proteomes" id="UP000315783">
    <property type="component" value="Unassembled WGS sequence"/>
</dbReference>
<evidence type="ECO:0000313" key="1">
    <source>
        <dbReference type="EMBL" id="TQV89908.1"/>
    </source>
</evidence>
<sequence length="448" mass="51137">MVFERAHVQESKTRDRGKKIGLKNVMPRECRDEADQASALRHVSYRQLSEALVKENMCLKRLLRQSGVAWSEVSQEHMLRSATIGSMVSPARLPVEILLRILEFAVTSPHPIVDPLSPLCPENLSKLEAGRRNQIAIHFLATCRVMYEEGTAYLWQRNEFVFTSPQTLQKFGHLGMRYRLPIKHITLRIIARYYDDMERQHFLEAEYHPDLKQNQPLKVCRRPPSSPLLRGGFRCYTWLQIVDFLAALRAPPDGKHLDEKMYRSLLLPNLTSLRLDLVNFSTELVPLSGPELHDMASHQLGCQLNELHVTGLPYDDSGDKAYVELSGLLKDEGLYLSGSAAFLAREEHLQVLSGSRWTARVVRACSDMDSDKDSFDYDFDNSFSGLLHPLMGVFPPVPAERDCPVSICMAGATLWKRVPVARDSDERWWTEFSRAGGYPLPTLFLHYQ</sequence>
<accession>A0A545UKB7</accession>
<evidence type="ECO:0008006" key="3">
    <source>
        <dbReference type="Google" id="ProtNLM"/>
    </source>
</evidence>
<organism evidence="1 2">
    <name type="scientific">Cordyceps javanica</name>
    <dbReference type="NCBI Taxonomy" id="43265"/>
    <lineage>
        <taxon>Eukaryota</taxon>
        <taxon>Fungi</taxon>
        <taxon>Dikarya</taxon>
        <taxon>Ascomycota</taxon>
        <taxon>Pezizomycotina</taxon>
        <taxon>Sordariomycetes</taxon>
        <taxon>Hypocreomycetidae</taxon>
        <taxon>Hypocreales</taxon>
        <taxon>Cordycipitaceae</taxon>
        <taxon>Cordyceps</taxon>
    </lineage>
</organism>
<keyword evidence="2" id="KW-1185">Reference proteome</keyword>
<gene>
    <name evidence="1" type="ORF">IF1G_11426</name>
</gene>